<proteinExistence type="predicted"/>
<name>A0ACC2RKZ5_9FUNG</name>
<sequence length="214" mass="24308">MPRNYYLIAGIVYFCSNLIILFASICESTTQYKLAYPYPPGYTPVVLTKPHRALDLEYFYPHHLDLPPAMKENPTAPPLPNVPPTQDFSKLRIPTHLAYLEFTLKEILIYNPEAIIKETKTISREETWVTIPPLLFRNKYNYLPAYLVLMTPPLTLQPNCLQKSVATNESTSTQIFGVMYITLTSLIDSMLPASSPWALLGKLVSCIVNLAPIW</sequence>
<evidence type="ECO:0000313" key="2">
    <source>
        <dbReference type="Proteomes" id="UP001165960"/>
    </source>
</evidence>
<keyword evidence="2" id="KW-1185">Reference proteome</keyword>
<organism evidence="1 2">
    <name type="scientific">Entomophthora muscae</name>
    <dbReference type="NCBI Taxonomy" id="34485"/>
    <lineage>
        <taxon>Eukaryota</taxon>
        <taxon>Fungi</taxon>
        <taxon>Fungi incertae sedis</taxon>
        <taxon>Zoopagomycota</taxon>
        <taxon>Entomophthoromycotina</taxon>
        <taxon>Entomophthoromycetes</taxon>
        <taxon>Entomophthorales</taxon>
        <taxon>Entomophthoraceae</taxon>
        <taxon>Entomophthora</taxon>
    </lineage>
</organism>
<reference evidence="1" key="1">
    <citation type="submission" date="2022-04" db="EMBL/GenBank/DDBJ databases">
        <title>Genome of the entomopathogenic fungus Entomophthora muscae.</title>
        <authorList>
            <person name="Elya C."/>
            <person name="Lovett B.R."/>
            <person name="Lee E."/>
            <person name="Macias A.M."/>
            <person name="Hajek A.E."/>
            <person name="De Bivort B.L."/>
            <person name="Kasson M.T."/>
            <person name="De Fine Licht H.H."/>
            <person name="Stajich J.E."/>
        </authorList>
    </citation>
    <scope>NUCLEOTIDE SEQUENCE</scope>
    <source>
        <strain evidence="1">Berkeley</strain>
    </source>
</reference>
<comment type="caution">
    <text evidence="1">The sequence shown here is derived from an EMBL/GenBank/DDBJ whole genome shotgun (WGS) entry which is preliminary data.</text>
</comment>
<evidence type="ECO:0000313" key="1">
    <source>
        <dbReference type="EMBL" id="KAJ9050691.1"/>
    </source>
</evidence>
<dbReference type="Proteomes" id="UP001165960">
    <property type="component" value="Unassembled WGS sequence"/>
</dbReference>
<gene>
    <name evidence="1" type="ORF">DSO57_1012230</name>
</gene>
<accession>A0ACC2RKZ5</accession>
<dbReference type="EMBL" id="QTSX02007143">
    <property type="protein sequence ID" value="KAJ9050691.1"/>
    <property type="molecule type" value="Genomic_DNA"/>
</dbReference>
<protein>
    <submittedName>
        <fullName evidence="1">Uncharacterized protein</fullName>
    </submittedName>
</protein>